<evidence type="ECO:0000313" key="2">
    <source>
        <dbReference type="Proteomes" id="UP000824890"/>
    </source>
</evidence>
<keyword evidence="2" id="KW-1185">Reference proteome</keyword>
<name>A0ABQ8E9Q5_BRANA</name>
<accession>A0ABQ8E9Q5</accession>
<protein>
    <recommendedName>
        <fullName evidence="3">Anaphase-promoting complex subunit 1</fullName>
    </recommendedName>
</protein>
<dbReference type="EMBL" id="JAGKQM010000002">
    <property type="protein sequence ID" value="KAH0938163.1"/>
    <property type="molecule type" value="Genomic_DNA"/>
</dbReference>
<dbReference type="Proteomes" id="UP000824890">
    <property type="component" value="Unassembled WGS sequence"/>
</dbReference>
<comment type="caution">
    <text evidence="1">The sequence shown here is derived from an EMBL/GenBank/DDBJ whole genome shotgun (WGS) entry which is preliminary data.</text>
</comment>
<proteinExistence type="predicted"/>
<organism evidence="1 2">
    <name type="scientific">Brassica napus</name>
    <name type="common">Rape</name>
    <dbReference type="NCBI Taxonomy" id="3708"/>
    <lineage>
        <taxon>Eukaryota</taxon>
        <taxon>Viridiplantae</taxon>
        <taxon>Streptophyta</taxon>
        <taxon>Embryophyta</taxon>
        <taxon>Tracheophyta</taxon>
        <taxon>Spermatophyta</taxon>
        <taxon>Magnoliopsida</taxon>
        <taxon>eudicotyledons</taxon>
        <taxon>Gunneridae</taxon>
        <taxon>Pentapetalae</taxon>
        <taxon>rosids</taxon>
        <taxon>malvids</taxon>
        <taxon>Brassicales</taxon>
        <taxon>Brassicaceae</taxon>
        <taxon>Brassiceae</taxon>
        <taxon>Brassica</taxon>
    </lineage>
</organism>
<gene>
    <name evidence="1" type="ORF">HID58_005624</name>
</gene>
<sequence>MEMDYLQGESSLSVGIRSSSTLAELWDTDHWVLPPARSEKQVQIYSCLSSLQITPYADAMVWSPEASPESVYSTRKTLGSLMYLDLSSTSNSL</sequence>
<reference evidence="1 2" key="1">
    <citation type="submission" date="2021-05" db="EMBL/GenBank/DDBJ databases">
        <title>Genome Assembly of Synthetic Allotetraploid Brassica napus Reveals Homoeologous Exchanges between Subgenomes.</title>
        <authorList>
            <person name="Davis J.T."/>
        </authorList>
    </citation>
    <scope>NUCLEOTIDE SEQUENCE [LARGE SCALE GENOMIC DNA]</scope>
    <source>
        <strain evidence="2">cv. Da-Ae</strain>
        <tissue evidence="1">Seedling</tissue>
    </source>
</reference>
<evidence type="ECO:0000313" key="1">
    <source>
        <dbReference type="EMBL" id="KAH0938163.1"/>
    </source>
</evidence>
<evidence type="ECO:0008006" key="3">
    <source>
        <dbReference type="Google" id="ProtNLM"/>
    </source>
</evidence>